<dbReference type="EMBL" id="BMRE01000018">
    <property type="protein sequence ID" value="GGU45813.1"/>
    <property type="molecule type" value="Genomic_DNA"/>
</dbReference>
<organism evidence="1 2">
    <name type="scientific">Lentzea flava</name>
    <dbReference type="NCBI Taxonomy" id="103732"/>
    <lineage>
        <taxon>Bacteria</taxon>
        <taxon>Bacillati</taxon>
        <taxon>Actinomycetota</taxon>
        <taxon>Actinomycetes</taxon>
        <taxon>Pseudonocardiales</taxon>
        <taxon>Pseudonocardiaceae</taxon>
        <taxon>Lentzea</taxon>
    </lineage>
</organism>
<protein>
    <submittedName>
        <fullName evidence="1">Uncharacterized protein</fullName>
    </submittedName>
</protein>
<dbReference type="Proteomes" id="UP000649573">
    <property type="component" value="Unassembled WGS sequence"/>
</dbReference>
<evidence type="ECO:0000313" key="1">
    <source>
        <dbReference type="EMBL" id="GGU45813.1"/>
    </source>
</evidence>
<gene>
    <name evidence="1" type="ORF">GCM10010178_42860</name>
</gene>
<name>A0ABQ2UPU4_9PSEU</name>
<sequence>MRTLNVNDLSLDLFLIDRCNTLWMYHSAERDKVREVVLTPEGVQYSGERWWHRWDAGFMRPATREDLEKDLQYQADNA</sequence>
<proteinExistence type="predicted"/>
<keyword evidence="2" id="KW-1185">Reference proteome</keyword>
<comment type="caution">
    <text evidence="1">The sequence shown here is derived from an EMBL/GenBank/DDBJ whole genome shotgun (WGS) entry which is preliminary data.</text>
</comment>
<reference evidence="2" key="1">
    <citation type="journal article" date="2019" name="Int. J. Syst. Evol. Microbiol.">
        <title>The Global Catalogue of Microorganisms (GCM) 10K type strain sequencing project: providing services to taxonomists for standard genome sequencing and annotation.</title>
        <authorList>
            <consortium name="The Broad Institute Genomics Platform"/>
            <consortium name="The Broad Institute Genome Sequencing Center for Infectious Disease"/>
            <person name="Wu L."/>
            <person name="Ma J."/>
        </authorList>
    </citation>
    <scope>NUCLEOTIDE SEQUENCE [LARGE SCALE GENOMIC DNA]</scope>
    <source>
        <strain evidence="2">JCM 3296</strain>
    </source>
</reference>
<evidence type="ECO:0000313" key="2">
    <source>
        <dbReference type="Proteomes" id="UP000649573"/>
    </source>
</evidence>
<accession>A0ABQ2UPU4</accession>